<proteinExistence type="predicted"/>
<dbReference type="AlphaFoldDB" id="A0A1Q9HQI9"/>
<dbReference type="RefSeq" id="WP_075705784.1">
    <property type="nucleotide sequence ID" value="NZ_AP019655.1"/>
</dbReference>
<accession>A0A1Q9HQI9</accession>
<evidence type="ECO:0000313" key="4">
    <source>
        <dbReference type="Proteomes" id="UP000186313"/>
    </source>
</evidence>
<evidence type="ECO:0000313" key="2">
    <source>
        <dbReference type="EMBL" id="OLQ93144.1"/>
    </source>
</evidence>
<name>A0A1Q9HQI9_9VIBR</name>
<comment type="caution">
    <text evidence="2">The sequence shown here is derived from an EMBL/GenBank/DDBJ whole genome shotgun (WGS) entry which is preliminary data.</text>
</comment>
<dbReference type="InterPro" id="IPR036745">
    <property type="entry name" value="PolIII_theta_sf"/>
</dbReference>
<organism evidence="2 4">
    <name type="scientific">Vibrio panuliri</name>
    <dbReference type="NCBI Taxonomy" id="1381081"/>
    <lineage>
        <taxon>Bacteria</taxon>
        <taxon>Pseudomonadati</taxon>
        <taxon>Pseudomonadota</taxon>
        <taxon>Gammaproteobacteria</taxon>
        <taxon>Vibrionales</taxon>
        <taxon>Vibrionaceae</taxon>
        <taxon>Vibrio</taxon>
    </lineage>
</organism>
<reference evidence="3 4" key="1">
    <citation type="submission" date="2016-09" db="EMBL/GenBank/DDBJ databases">
        <title>Genomic Taxonomy of the Vibrionaceae.</title>
        <authorList>
            <person name="Gonzalez-Castillo A."/>
            <person name="Gomez-Gil B."/>
            <person name="Enciso-Ibarra K."/>
        </authorList>
    </citation>
    <scope>NUCLEOTIDE SEQUENCE [LARGE SCALE GENOMIC DNA]</scope>
    <source>
        <strain evidence="1 3">CAIM 1902</strain>
        <strain evidence="2 4">CAIM 703</strain>
    </source>
</reference>
<dbReference type="Proteomes" id="UP000186313">
    <property type="component" value="Unassembled WGS sequence"/>
</dbReference>
<evidence type="ECO:0000313" key="3">
    <source>
        <dbReference type="Proteomes" id="UP000186039"/>
    </source>
</evidence>
<dbReference type="GO" id="GO:0003887">
    <property type="term" value="F:DNA-directed DNA polymerase activity"/>
    <property type="evidence" value="ECO:0007669"/>
    <property type="project" value="InterPro"/>
</dbReference>
<keyword evidence="3" id="KW-1185">Reference proteome</keyword>
<dbReference type="STRING" id="1381081.BIY22_01240"/>
<sequence>MSVNLSLLPADEKNKVELDKQAAFLVWKLKEAKTGPDEIDQQVGKIVDEAERTWFIECVAKYKRLMGVA</sequence>
<dbReference type="OrthoDB" id="5918317at2"/>
<dbReference type="Gene3D" id="1.20.58.250">
    <property type="entry name" value="DNA polymerase III-theta"/>
    <property type="match status" value="1"/>
</dbReference>
<dbReference type="GO" id="GO:0003677">
    <property type="term" value="F:DNA binding"/>
    <property type="evidence" value="ECO:0007669"/>
    <property type="project" value="InterPro"/>
</dbReference>
<protein>
    <submittedName>
        <fullName evidence="2">Pyridoxamine 5-phosphate oxidase</fullName>
    </submittedName>
</protein>
<dbReference type="InterPro" id="IPR021700">
    <property type="entry name" value="DUF3283"/>
</dbReference>
<dbReference type="EMBL" id="MJMJ01000001">
    <property type="protein sequence ID" value="OLQ93144.1"/>
    <property type="molecule type" value="Genomic_DNA"/>
</dbReference>
<dbReference type="EMBL" id="MJMH01000248">
    <property type="protein sequence ID" value="OLQ84058.1"/>
    <property type="molecule type" value="Genomic_DNA"/>
</dbReference>
<dbReference type="GO" id="GO:0006260">
    <property type="term" value="P:DNA replication"/>
    <property type="evidence" value="ECO:0007669"/>
    <property type="project" value="InterPro"/>
</dbReference>
<gene>
    <name evidence="1" type="ORF">BIY20_18200</name>
    <name evidence="2" type="ORF">BIY22_01240</name>
</gene>
<dbReference type="Proteomes" id="UP000186039">
    <property type="component" value="Unassembled WGS sequence"/>
</dbReference>
<evidence type="ECO:0000313" key="1">
    <source>
        <dbReference type="EMBL" id="OLQ84058.1"/>
    </source>
</evidence>
<dbReference type="Pfam" id="PF11686">
    <property type="entry name" value="DUF3283"/>
    <property type="match status" value="1"/>
</dbReference>